<feature type="compositionally biased region" description="Low complexity" evidence="1">
    <location>
        <begin position="1707"/>
        <end position="1722"/>
    </location>
</feature>
<comment type="caution">
    <text evidence="2">The sequence shown here is derived from an EMBL/GenBank/DDBJ whole genome shotgun (WGS) entry which is preliminary data.</text>
</comment>
<dbReference type="Proteomes" id="UP000075714">
    <property type="component" value="Unassembled WGS sequence"/>
</dbReference>
<feature type="compositionally biased region" description="Gly residues" evidence="1">
    <location>
        <begin position="236"/>
        <end position="255"/>
    </location>
</feature>
<evidence type="ECO:0000256" key="1">
    <source>
        <dbReference type="SAM" id="MobiDB-lite"/>
    </source>
</evidence>
<feature type="region of interest" description="Disordered" evidence="1">
    <location>
        <begin position="1"/>
        <end position="297"/>
    </location>
</feature>
<feature type="compositionally biased region" description="Polar residues" evidence="1">
    <location>
        <begin position="440"/>
        <end position="453"/>
    </location>
</feature>
<feature type="compositionally biased region" description="Low complexity" evidence="1">
    <location>
        <begin position="1491"/>
        <end position="1504"/>
    </location>
</feature>
<feature type="compositionally biased region" description="Basic and acidic residues" evidence="1">
    <location>
        <begin position="457"/>
        <end position="472"/>
    </location>
</feature>
<feature type="compositionally biased region" description="Low complexity" evidence="1">
    <location>
        <begin position="1124"/>
        <end position="1133"/>
    </location>
</feature>
<evidence type="ECO:0000313" key="2">
    <source>
        <dbReference type="EMBL" id="KXZ56622.1"/>
    </source>
</evidence>
<dbReference type="STRING" id="33097.A0A150H3M8"/>
<feature type="region of interest" description="Disordered" evidence="1">
    <location>
        <begin position="332"/>
        <end position="370"/>
    </location>
</feature>
<feature type="compositionally biased region" description="Low complexity" evidence="1">
    <location>
        <begin position="1401"/>
        <end position="1410"/>
    </location>
</feature>
<feature type="compositionally biased region" description="Low complexity" evidence="1">
    <location>
        <begin position="1815"/>
        <end position="1836"/>
    </location>
</feature>
<feature type="region of interest" description="Disordered" evidence="1">
    <location>
        <begin position="994"/>
        <end position="1103"/>
    </location>
</feature>
<sequence>MGSSGSLTRSRLGMGSEAGSGPNSPLRPASPAQSARSIMLAGVPAGLQGPTRSSVVARVGGLMGPQPDADVTGSADSSRRTSVDVHRLSAGPIAPHSPSRTGLAPSERAGSEHGEASPARKAPVVGFVPPPEVLGQAAPAIGFVPPPEIMAGAGSKQSDSADAPDGQRTSPSPPRADPRLVLNTHQSMPAKDRPAATMPLRTVETVRLRAESPMQLPPGGAGFGAHSTLLGHGPSRLGGGAGASGSSGSGAGADGEGALPRGRNGDGPRVMPSEADPDSPDVSSPMMGVANAGSKPGGDADGGAIAATGLLPNAPTGGFSFGINAHVFSSDSAAGTSAAQPGHPDPRAPNGAADQQHAEPAPRGWRIGAKMSDDGTATYVVGIAEAHPHDSGHATAQPAHQRALPSAFDAPPPFQVDAHDTPVSASGPGGDAQARARVYQPQQSASSMTSGDSLLTDPEHSHRLEGREKLPWEESSDDEAGPEGSSSAASSQPGKGAPASIGAGAAGSPPTAAPPASAAVRVPGSSRIGELRSQSLIESRSLPASFTLELPVAYGAAGAGHTPTSRSGSVMSQGEGDIVPAPSFNEYTRPPRPSGGDGGLPPAVAPAVAPQSSARVPRVFSARSGSSFSHDPAVSITITDADLARAGGMVPALLEVVRERFRQKGFQNLAQFAAGGASGSSGPHSPHEVSGQSLSPALSGETLAERIVARVETFHSARRGAVSEDLAAALMSVSEDAAKSDRATQTAGVATSAAASTSTDQPAFASQHSTAHAFFLATTVPLAAKQVSAGGAARDQLLHPDAATIRTAADFFRGAASRATINTSSVAAPARELPSGVSPTAAAALASSVGTYSCEPLGPPRGRNARDQLYLSTTPGTRSRRHSASGRPSSNGGVLVAARSAGGGRRVSAAGGGGRVVIDDEPVDLATYSSRSTPHYRRPSVGTSPAAMTGGIMRAQSGGSDAVPVVTFSSGPGGASGDGGRGLTREVLAHLAHLVPARHPFETTTDEEREEEERRARRRAKQKRASAAGTPRRSIGHLDDEGPTSSGPYGVASSAHSGRQTVRSQPWSRPRLSANGISPTASPSPHAHFEGDGLSSGGDGRGLMPRQLAAAMAEVDPLSGVAATESPATAAAPGDSIAVPPLSLDAPDMPGSGIGRAALGGGGASATAPQLPHETFFISSPRWRPNGPFADADDLAAAAASAGPSGRSGGRMEGAAAERGVAQQQGGAAAQPSRLVQTTTASTARRDGRRGQRSAANTISWDSSGSGDDADGTCGGSGRSRAQGRRPNSAGPGRGNRGGSKAPAGGDVDTAPPTRSGSGRRGGRRAPYWADEEDLDDPYGGPVLEPLDLDADPSALSNTSRGGASSAAASVLSQRRYVAAARAHRSVSEANSAKRLSTVLAEGGADPEGGSDSGGGGEGGDTATESGRRAGGSHRAGGDGDVASTGLLSEDARPGEEDGARTSGGSPRREGKRAGRLAWMQPAAFAEDDVAGVSTQAAASSSAPESEDGGYGLNGSGHDGRRTAAAVGRKGRLGAEAGEEGAVDCAARSAATPNSAHVRDSLQRLLDLRSQAREETNGRSIPPTPSAKQPARATPHASGAAKAPAGAKLSAVGRALGGLPSARSSRSPSEAATAGGTTEADRAAREALLPGAAGAAEAQPSPRNARDRPAAAALLAGGDSGDEPPQDPHALVSPKYTQDMAEEEYGWDVATGDADVDGVASPHGRRAHRAPAPRSGGRGTGAAQGAGAGTGGRRALPYDPSEVPMAGVNDASASYMRDLEQLELQEVVESLVGAGAAAAGGALLTSARSPSPQKASRNGASGRSAAGNAGSPASLTRTSLTSSAFNSALGNLLAGRSPAAAAPVGSSRSRADVQQPEWQVRLRQLKEQRQLRQLRAAEAAAAGLEEAAELEAEMRRRVTAGSPVGSSAPDPELRRLLLAAWSRWYLGRTAGSGFGAGPMDLNAEREAEAAMAAAEAQARLQLLAEAWTRSGAQAVDSSASSLAIQPPR</sequence>
<feature type="compositionally biased region" description="Basic and acidic residues" evidence="1">
    <location>
        <begin position="1450"/>
        <end position="1460"/>
    </location>
</feature>
<feature type="region of interest" description="Disordered" evidence="1">
    <location>
        <begin position="558"/>
        <end position="614"/>
    </location>
</feature>
<feature type="compositionally biased region" description="Gly residues" evidence="1">
    <location>
        <begin position="1736"/>
        <end position="1752"/>
    </location>
</feature>
<feature type="compositionally biased region" description="Low complexity" evidence="1">
    <location>
        <begin position="1646"/>
        <end position="1663"/>
    </location>
</feature>
<feature type="compositionally biased region" description="Gly residues" evidence="1">
    <location>
        <begin position="1152"/>
        <end position="1164"/>
    </location>
</feature>
<feature type="compositionally biased region" description="Gly residues" evidence="1">
    <location>
        <begin position="971"/>
        <end position="982"/>
    </location>
</feature>
<feature type="compositionally biased region" description="Gly residues" evidence="1">
    <location>
        <begin position="1411"/>
        <end position="1420"/>
    </location>
</feature>
<feature type="compositionally biased region" description="Low complexity" evidence="1">
    <location>
        <begin position="1"/>
        <end position="15"/>
    </location>
</feature>
<name>A0A150H3M8_GONPE</name>
<feature type="region of interest" description="Disordered" evidence="1">
    <location>
        <begin position="674"/>
        <end position="696"/>
    </location>
</feature>
<feature type="compositionally biased region" description="Low complexity" evidence="1">
    <location>
        <begin position="1360"/>
        <end position="1370"/>
    </location>
</feature>
<gene>
    <name evidence="2" type="ORF">GPECTOR_1g560</name>
</gene>
<proteinExistence type="predicted"/>
<feature type="compositionally biased region" description="Basic and acidic residues" evidence="1">
    <location>
        <begin position="1557"/>
        <end position="1577"/>
    </location>
</feature>
<feature type="compositionally biased region" description="Low complexity" evidence="1">
    <location>
        <begin position="1620"/>
        <end position="1638"/>
    </location>
</feature>
<feature type="region of interest" description="Disordered" evidence="1">
    <location>
        <begin position="389"/>
        <end position="536"/>
    </location>
</feature>
<feature type="compositionally biased region" description="Polar residues" evidence="1">
    <location>
        <begin position="1054"/>
        <end position="1067"/>
    </location>
</feature>
<protein>
    <submittedName>
        <fullName evidence="2">Uncharacterized protein</fullName>
    </submittedName>
</protein>
<reference evidence="3" key="1">
    <citation type="journal article" date="2016" name="Nat. Commun.">
        <title>The Gonium pectorale genome demonstrates co-option of cell cycle regulation during the evolution of multicellularity.</title>
        <authorList>
            <person name="Hanschen E.R."/>
            <person name="Marriage T.N."/>
            <person name="Ferris P.J."/>
            <person name="Hamaji T."/>
            <person name="Toyoda A."/>
            <person name="Fujiyama A."/>
            <person name="Neme R."/>
            <person name="Noguchi H."/>
            <person name="Minakuchi Y."/>
            <person name="Suzuki M."/>
            <person name="Kawai-Toyooka H."/>
            <person name="Smith D.R."/>
            <person name="Sparks H."/>
            <person name="Anderson J."/>
            <person name="Bakaric R."/>
            <person name="Luria V."/>
            <person name="Karger A."/>
            <person name="Kirschner M.W."/>
            <person name="Durand P.M."/>
            <person name="Michod R.E."/>
            <person name="Nozaki H."/>
            <person name="Olson B.J."/>
        </authorList>
    </citation>
    <scope>NUCLEOTIDE SEQUENCE [LARGE SCALE GENOMIC DNA]</scope>
    <source>
        <strain evidence="3">NIES-2863</strain>
    </source>
</reference>
<feature type="region of interest" description="Disordered" evidence="1">
    <location>
        <begin position="1805"/>
        <end position="1836"/>
    </location>
</feature>
<keyword evidence="3" id="KW-1185">Reference proteome</keyword>
<feature type="region of interest" description="Disordered" evidence="1">
    <location>
        <begin position="930"/>
        <end position="982"/>
    </location>
</feature>
<feature type="compositionally biased region" description="Low complexity" evidence="1">
    <location>
        <begin position="601"/>
        <end position="610"/>
    </location>
</feature>
<feature type="compositionally biased region" description="Basic and acidic residues" evidence="1">
    <location>
        <begin position="77"/>
        <end position="87"/>
    </location>
</feature>
<accession>A0A150H3M8</accession>
<feature type="compositionally biased region" description="Low complexity" evidence="1">
    <location>
        <begin position="482"/>
        <end position="526"/>
    </location>
</feature>
<feature type="compositionally biased region" description="Polar residues" evidence="1">
    <location>
        <begin position="1234"/>
        <end position="1243"/>
    </location>
</feature>
<feature type="compositionally biased region" description="Low complexity" evidence="1">
    <location>
        <begin position="1213"/>
        <end position="1231"/>
    </location>
</feature>
<evidence type="ECO:0000313" key="3">
    <source>
        <dbReference type="Proteomes" id="UP000075714"/>
    </source>
</evidence>
<organism evidence="2 3">
    <name type="scientific">Gonium pectorale</name>
    <name type="common">Green alga</name>
    <dbReference type="NCBI Taxonomy" id="33097"/>
    <lineage>
        <taxon>Eukaryota</taxon>
        <taxon>Viridiplantae</taxon>
        <taxon>Chlorophyta</taxon>
        <taxon>core chlorophytes</taxon>
        <taxon>Chlorophyceae</taxon>
        <taxon>CS clade</taxon>
        <taxon>Chlamydomonadales</taxon>
        <taxon>Volvocaceae</taxon>
        <taxon>Gonium</taxon>
    </lineage>
</organism>
<feature type="region of interest" description="Disordered" evidence="1">
    <location>
        <begin position="1124"/>
        <end position="1767"/>
    </location>
</feature>
<feature type="region of interest" description="Disordered" evidence="1">
    <location>
        <begin position="873"/>
        <end position="894"/>
    </location>
</feature>
<feature type="compositionally biased region" description="Low complexity" evidence="1">
    <location>
        <begin position="1593"/>
        <end position="1611"/>
    </location>
</feature>
<feature type="compositionally biased region" description="Polar residues" evidence="1">
    <location>
        <begin position="562"/>
        <end position="572"/>
    </location>
</feature>
<dbReference type="EMBL" id="LSYV01000002">
    <property type="protein sequence ID" value="KXZ56622.1"/>
    <property type="molecule type" value="Genomic_DNA"/>
</dbReference>
<dbReference type="OrthoDB" id="549440at2759"/>